<dbReference type="GO" id="GO:0016787">
    <property type="term" value="F:hydrolase activity"/>
    <property type="evidence" value="ECO:0007669"/>
    <property type="project" value="UniProtKB-KW"/>
</dbReference>
<feature type="domain" description="Cell wall hydrolase SleB" evidence="1">
    <location>
        <begin position="75"/>
        <end position="172"/>
    </location>
</feature>
<sequence>MVNVITTLLLLTGAEVPEEHLPKLYEEQLPQLHEERLVYKTEKDIEELNGLAVRVSLTEEEQDLLERLVTAEAKSEPFEGKVAVAEVVLNRMESEHFPDKLEEVVYQENQFCPVTNGSIHKEATAKAEKAVEVALRGTNETNDALYFYNDNIVKTSWLESKQTTTRIGQHVFKK</sequence>
<protein>
    <submittedName>
        <fullName evidence="2">Cell wall hydrolase</fullName>
    </submittedName>
</protein>
<evidence type="ECO:0000313" key="3">
    <source>
        <dbReference type="Proteomes" id="UP001148125"/>
    </source>
</evidence>
<dbReference type="InterPro" id="IPR042047">
    <property type="entry name" value="SleB_dom1"/>
</dbReference>
<accession>A0ABT5VIC7</accession>
<proteinExistence type="predicted"/>
<keyword evidence="3" id="KW-1185">Reference proteome</keyword>
<reference evidence="2" key="1">
    <citation type="submission" date="2024-05" db="EMBL/GenBank/DDBJ databases">
        <title>Alkalihalobacillus sp. strain MEB203 novel alkaliphilic bacterium from Lonar Lake, India.</title>
        <authorList>
            <person name="Joshi A."/>
            <person name="Thite S."/>
            <person name="Mengade P."/>
        </authorList>
    </citation>
    <scope>NUCLEOTIDE SEQUENCE</scope>
    <source>
        <strain evidence="2">MEB 203</strain>
    </source>
</reference>
<name>A0ABT5VIC7_9BACI</name>
<dbReference type="Pfam" id="PF07486">
    <property type="entry name" value="Hydrolase_2"/>
    <property type="match status" value="1"/>
</dbReference>
<comment type="caution">
    <text evidence="2">The sequence shown here is derived from an EMBL/GenBank/DDBJ whole genome shotgun (WGS) entry which is preliminary data.</text>
</comment>
<dbReference type="RefSeq" id="WP_275119781.1">
    <property type="nucleotide sequence ID" value="NZ_JAOTPO010000013.1"/>
</dbReference>
<evidence type="ECO:0000259" key="1">
    <source>
        <dbReference type="Pfam" id="PF07486"/>
    </source>
</evidence>
<keyword evidence="2" id="KW-0378">Hydrolase</keyword>
<dbReference type="Proteomes" id="UP001148125">
    <property type="component" value="Unassembled WGS sequence"/>
</dbReference>
<dbReference type="EMBL" id="JAOTPO010000013">
    <property type="protein sequence ID" value="MDE5415179.1"/>
    <property type="molecule type" value="Genomic_DNA"/>
</dbReference>
<organism evidence="2 3">
    <name type="scientific">Alkalihalobacterium chitinilyticum</name>
    <dbReference type="NCBI Taxonomy" id="2980103"/>
    <lineage>
        <taxon>Bacteria</taxon>
        <taxon>Bacillati</taxon>
        <taxon>Bacillota</taxon>
        <taxon>Bacilli</taxon>
        <taxon>Bacillales</taxon>
        <taxon>Bacillaceae</taxon>
        <taxon>Alkalihalobacterium</taxon>
    </lineage>
</organism>
<dbReference type="InterPro" id="IPR011105">
    <property type="entry name" value="Cell_wall_hydrolase_SleB"/>
</dbReference>
<dbReference type="Gene3D" id="1.10.10.2520">
    <property type="entry name" value="Cell wall hydrolase SleB, domain 1"/>
    <property type="match status" value="1"/>
</dbReference>
<gene>
    <name evidence="2" type="ORF">N7Z68_17605</name>
</gene>
<evidence type="ECO:0000313" key="2">
    <source>
        <dbReference type="EMBL" id="MDE5415179.1"/>
    </source>
</evidence>
<dbReference type="Gene3D" id="6.20.240.60">
    <property type="match status" value="1"/>
</dbReference>